<dbReference type="PRINTS" id="PR00723">
    <property type="entry name" value="SUBTILISIN"/>
</dbReference>
<dbReference type="InterPro" id="IPR015500">
    <property type="entry name" value="Peptidase_S8_subtilisin-rel"/>
</dbReference>
<feature type="domain" description="Peptidase S8/S53" evidence="8">
    <location>
        <begin position="175"/>
        <end position="423"/>
    </location>
</feature>
<dbReference type="GO" id="GO:0006508">
    <property type="term" value="P:proteolysis"/>
    <property type="evidence" value="ECO:0007669"/>
    <property type="project" value="UniProtKB-KW"/>
</dbReference>
<dbReference type="InterPro" id="IPR000209">
    <property type="entry name" value="Peptidase_S8/S53_dom"/>
</dbReference>
<comment type="caution">
    <text evidence="9">The sequence shown here is derived from an EMBL/GenBank/DDBJ whole genome shotgun (WGS) entry which is preliminary data.</text>
</comment>
<feature type="active site" description="Charge relay system" evidence="5">
    <location>
        <position position="217"/>
    </location>
</feature>
<evidence type="ECO:0000256" key="2">
    <source>
        <dbReference type="ARBA" id="ARBA00022670"/>
    </source>
</evidence>
<feature type="active site" description="Charge relay system" evidence="5">
    <location>
        <position position="184"/>
    </location>
</feature>
<evidence type="ECO:0000259" key="8">
    <source>
        <dbReference type="Pfam" id="PF00082"/>
    </source>
</evidence>
<dbReference type="PANTHER" id="PTHR43806:SF11">
    <property type="entry name" value="CEREVISIN-RELATED"/>
    <property type="match status" value="1"/>
</dbReference>
<keyword evidence="4 5" id="KW-0720">Serine protease</keyword>
<evidence type="ECO:0000256" key="5">
    <source>
        <dbReference type="PROSITE-ProRule" id="PRU01240"/>
    </source>
</evidence>
<evidence type="ECO:0000256" key="7">
    <source>
        <dbReference type="SAM" id="MobiDB-lite"/>
    </source>
</evidence>
<dbReference type="PROSITE" id="PS00136">
    <property type="entry name" value="SUBTILASE_ASP"/>
    <property type="match status" value="1"/>
</dbReference>
<gene>
    <name evidence="9" type="ORF">F4148_11345</name>
</gene>
<proteinExistence type="inferred from homology"/>
<evidence type="ECO:0000256" key="3">
    <source>
        <dbReference type="ARBA" id="ARBA00022801"/>
    </source>
</evidence>
<accession>A0A6B1G885</accession>
<keyword evidence="3 5" id="KW-0378">Hydrolase</keyword>
<dbReference type="PROSITE" id="PS51892">
    <property type="entry name" value="SUBTILASE"/>
    <property type="match status" value="1"/>
</dbReference>
<comment type="similarity">
    <text evidence="1 5 6">Belongs to the peptidase S8 family.</text>
</comment>
<feature type="compositionally biased region" description="Low complexity" evidence="7">
    <location>
        <begin position="451"/>
        <end position="472"/>
    </location>
</feature>
<dbReference type="AlphaFoldDB" id="A0A6B1G885"/>
<reference evidence="9" key="1">
    <citation type="submission" date="2019-09" db="EMBL/GenBank/DDBJ databases">
        <title>Characterisation of the sponge microbiome using genome-centric metagenomics.</title>
        <authorList>
            <person name="Engelberts J.P."/>
            <person name="Robbins S.J."/>
            <person name="De Goeij J.M."/>
            <person name="Aranda M."/>
            <person name="Bell S.C."/>
            <person name="Webster N.S."/>
        </authorList>
    </citation>
    <scope>NUCLEOTIDE SEQUENCE</scope>
    <source>
        <strain evidence="9">SB0675_bin_29</strain>
    </source>
</reference>
<feature type="region of interest" description="Disordered" evidence="7">
    <location>
        <begin position="451"/>
        <end position="482"/>
    </location>
</feature>
<feature type="compositionally biased region" description="Pro residues" evidence="7">
    <location>
        <begin position="473"/>
        <end position="482"/>
    </location>
</feature>
<protein>
    <submittedName>
        <fullName evidence="9">S8 family serine peptidase</fullName>
    </submittedName>
</protein>
<evidence type="ECO:0000313" key="9">
    <source>
        <dbReference type="EMBL" id="MYH62314.1"/>
    </source>
</evidence>
<dbReference type="InterPro" id="IPR036852">
    <property type="entry name" value="Peptidase_S8/S53_dom_sf"/>
</dbReference>
<evidence type="ECO:0000256" key="4">
    <source>
        <dbReference type="ARBA" id="ARBA00022825"/>
    </source>
</evidence>
<dbReference type="InterPro" id="IPR050131">
    <property type="entry name" value="Peptidase_S8_subtilisin-like"/>
</dbReference>
<evidence type="ECO:0000256" key="1">
    <source>
        <dbReference type="ARBA" id="ARBA00011073"/>
    </source>
</evidence>
<dbReference type="PROSITE" id="PS00138">
    <property type="entry name" value="SUBTILASE_SER"/>
    <property type="match status" value="1"/>
</dbReference>
<sequence>MVTSSQNRSVFISLCLILLLSTLSSCSGRPRSPRLIGKKDTYASGRILIKFNSGFSSVSMTETAKKFDLRPSSISCGSVHLHSVRPGTELEAAEAFMLDPAVEYAEPDFLIFAATTGEYAAAEGRSLEIRGVATREMHSTPRSTNDEGTPNDPFYDKQWALAKIEAEAAWKVSTGSNVIVAVIDSGVDLDHPELSARVLEGYDFVNEDTEADDDYGHGTLVAGVVAAAAHNERGIAGLAFDAQILPVKVLDSQGQGVSSNLTCALYWAADEGADVINISIISFGPSFGMQSAINYAANEGALVFSASGNLYEQGNPVTYPAALDNVIAVGATDKDDAHAWFSSAGTFVDIAAPGVSIYSPFPPTHDEYRSVNGTSLATPHVVGLAALVLSAAPSLSSAEVEAVIQQSAVDLGDTSKDDKFGHGRIDASAAMSLTISSLPVQLLLPRVDSTVPTVTPTVTPSPTPDSTSELTPTPSPTPTPSQ</sequence>
<dbReference type="EMBL" id="VYDA01000410">
    <property type="protein sequence ID" value="MYH62314.1"/>
    <property type="molecule type" value="Genomic_DNA"/>
</dbReference>
<dbReference type="InterPro" id="IPR023827">
    <property type="entry name" value="Peptidase_S8_Asp-AS"/>
</dbReference>
<dbReference type="Pfam" id="PF00082">
    <property type="entry name" value="Peptidase_S8"/>
    <property type="match status" value="1"/>
</dbReference>
<dbReference type="PANTHER" id="PTHR43806">
    <property type="entry name" value="PEPTIDASE S8"/>
    <property type="match status" value="1"/>
</dbReference>
<dbReference type="InterPro" id="IPR022398">
    <property type="entry name" value="Peptidase_S8_His-AS"/>
</dbReference>
<dbReference type="Gene3D" id="3.40.50.200">
    <property type="entry name" value="Peptidase S8/S53 domain"/>
    <property type="match status" value="1"/>
</dbReference>
<dbReference type="SUPFAM" id="SSF52743">
    <property type="entry name" value="Subtilisin-like"/>
    <property type="match status" value="1"/>
</dbReference>
<keyword evidence="2 5" id="KW-0645">Protease</keyword>
<dbReference type="InterPro" id="IPR023828">
    <property type="entry name" value="Peptidase_S8_Ser-AS"/>
</dbReference>
<dbReference type="PROSITE" id="PS00137">
    <property type="entry name" value="SUBTILASE_HIS"/>
    <property type="match status" value="1"/>
</dbReference>
<organism evidence="9">
    <name type="scientific">Caldilineaceae bacterium SB0675_bin_29</name>
    <dbReference type="NCBI Taxonomy" id="2605266"/>
    <lineage>
        <taxon>Bacteria</taxon>
        <taxon>Bacillati</taxon>
        <taxon>Chloroflexota</taxon>
        <taxon>Caldilineae</taxon>
        <taxon>Caldilineales</taxon>
        <taxon>Caldilineaceae</taxon>
    </lineage>
</organism>
<dbReference type="GO" id="GO:0004252">
    <property type="term" value="F:serine-type endopeptidase activity"/>
    <property type="evidence" value="ECO:0007669"/>
    <property type="project" value="UniProtKB-UniRule"/>
</dbReference>
<feature type="active site" description="Charge relay system" evidence="5">
    <location>
        <position position="375"/>
    </location>
</feature>
<name>A0A6B1G885_9CHLR</name>
<evidence type="ECO:0000256" key="6">
    <source>
        <dbReference type="RuleBase" id="RU003355"/>
    </source>
</evidence>